<evidence type="ECO:0000313" key="1">
    <source>
        <dbReference type="EMBL" id="CAB4265771.1"/>
    </source>
</evidence>
<gene>
    <name evidence="1" type="ORF">CURHAP_LOCUS7952</name>
    <name evidence="2" type="ORF">ORAREDHAP_LOCUS7947</name>
</gene>
<evidence type="ECO:0000313" key="4">
    <source>
        <dbReference type="Proteomes" id="UP000507245"/>
    </source>
</evidence>
<name>A0A6J5TPB5_PRUAR</name>
<reference evidence="1 3" key="2">
    <citation type="submission" date="2020-05" db="EMBL/GenBank/DDBJ databases">
        <authorList>
            <person name="Campoy J."/>
            <person name="Schneeberger K."/>
            <person name="Spophaly S."/>
        </authorList>
    </citation>
    <scope>NUCLEOTIDE SEQUENCE [LARGE SCALE GENOMIC DNA]</scope>
    <source>
        <strain evidence="1">PruArmRojPasFocal</strain>
    </source>
</reference>
<dbReference type="Proteomes" id="UP000507245">
    <property type="component" value="Unassembled WGS sequence"/>
</dbReference>
<evidence type="ECO:0000313" key="3">
    <source>
        <dbReference type="Proteomes" id="UP000507222"/>
    </source>
</evidence>
<sequence>MLDGDMPRALELGQLLVHPRANIDIMIYACMATLGNFHSEYFVATKSKDLSESIEGSIRFNFPPPEMKDDCVRFGQQYFQARGIRESPPHMTSTTSNS</sequence>
<dbReference type="EMBL" id="CAEKDK010000001">
    <property type="protein sequence ID" value="CAB4265771.1"/>
    <property type="molecule type" value="Genomic_DNA"/>
</dbReference>
<evidence type="ECO:0000313" key="2">
    <source>
        <dbReference type="EMBL" id="CAB4296361.1"/>
    </source>
</evidence>
<keyword evidence="4" id="KW-1185">Reference proteome</keyword>
<dbReference type="Proteomes" id="UP000507222">
    <property type="component" value="Unassembled WGS sequence"/>
</dbReference>
<organism evidence="1 3">
    <name type="scientific">Prunus armeniaca</name>
    <name type="common">Apricot</name>
    <name type="synonym">Armeniaca vulgaris</name>
    <dbReference type="NCBI Taxonomy" id="36596"/>
    <lineage>
        <taxon>Eukaryota</taxon>
        <taxon>Viridiplantae</taxon>
        <taxon>Streptophyta</taxon>
        <taxon>Embryophyta</taxon>
        <taxon>Tracheophyta</taxon>
        <taxon>Spermatophyta</taxon>
        <taxon>Magnoliopsida</taxon>
        <taxon>eudicotyledons</taxon>
        <taxon>Gunneridae</taxon>
        <taxon>Pentapetalae</taxon>
        <taxon>rosids</taxon>
        <taxon>fabids</taxon>
        <taxon>Rosales</taxon>
        <taxon>Rosaceae</taxon>
        <taxon>Amygdaloideae</taxon>
        <taxon>Amygdaleae</taxon>
        <taxon>Prunus</taxon>
    </lineage>
</organism>
<dbReference type="EMBL" id="CAEKKB010000001">
    <property type="protein sequence ID" value="CAB4296361.1"/>
    <property type="molecule type" value="Genomic_DNA"/>
</dbReference>
<protein>
    <submittedName>
        <fullName evidence="1">Uncharacterized protein</fullName>
    </submittedName>
</protein>
<accession>A0A6J5TPB5</accession>
<dbReference type="AlphaFoldDB" id="A0A6J5TPB5"/>
<proteinExistence type="predicted"/>
<reference evidence="4" key="1">
    <citation type="journal article" date="2020" name="Genome Biol.">
        <title>Gamete binning: chromosome-level and haplotype-resolved genome assembly enabled by high-throughput single-cell sequencing of gamete genomes.</title>
        <authorList>
            <person name="Campoy J.A."/>
            <person name="Sun H."/>
            <person name="Goel M."/>
            <person name="Jiao W.-B."/>
            <person name="Folz-Donahue K."/>
            <person name="Wang N."/>
            <person name="Rubio M."/>
            <person name="Liu C."/>
            <person name="Kukat C."/>
            <person name="Ruiz D."/>
            <person name="Huettel B."/>
            <person name="Schneeberger K."/>
        </authorList>
    </citation>
    <scope>NUCLEOTIDE SEQUENCE [LARGE SCALE GENOMIC DNA]</scope>
    <source>
        <strain evidence="4">cv. Rojo Pasion</strain>
    </source>
</reference>